<gene>
    <name evidence="2" type="ORF">SKAU_G00257030</name>
</gene>
<proteinExistence type="predicted"/>
<dbReference type="AlphaFoldDB" id="A0A9Q1IS64"/>
<evidence type="ECO:0000256" key="1">
    <source>
        <dbReference type="SAM" id="MobiDB-lite"/>
    </source>
</evidence>
<evidence type="ECO:0000313" key="2">
    <source>
        <dbReference type="EMBL" id="KAJ8350573.1"/>
    </source>
</evidence>
<dbReference type="Proteomes" id="UP001152622">
    <property type="component" value="Chromosome 9"/>
</dbReference>
<organism evidence="2 3">
    <name type="scientific">Synaphobranchus kaupii</name>
    <name type="common">Kaup's arrowtooth eel</name>
    <dbReference type="NCBI Taxonomy" id="118154"/>
    <lineage>
        <taxon>Eukaryota</taxon>
        <taxon>Metazoa</taxon>
        <taxon>Chordata</taxon>
        <taxon>Craniata</taxon>
        <taxon>Vertebrata</taxon>
        <taxon>Euteleostomi</taxon>
        <taxon>Actinopterygii</taxon>
        <taxon>Neopterygii</taxon>
        <taxon>Teleostei</taxon>
        <taxon>Anguilliformes</taxon>
        <taxon>Synaphobranchidae</taxon>
        <taxon>Synaphobranchus</taxon>
    </lineage>
</organism>
<feature type="region of interest" description="Disordered" evidence="1">
    <location>
        <begin position="74"/>
        <end position="103"/>
    </location>
</feature>
<feature type="compositionally biased region" description="Polar residues" evidence="1">
    <location>
        <begin position="88"/>
        <end position="97"/>
    </location>
</feature>
<protein>
    <submittedName>
        <fullName evidence="2">Uncharacterized protein</fullName>
    </submittedName>
</protein>
<sequence length="103" mass="11404">MKYHKPLVGLLSHGRISSINGTEFGGCRKHKGPGSRQQGDPTGPAAASAGALRDQRTEPDWTFWEVRLEKVAPSARPIQPPPPFLSWLKSSYPTRDISNQKRI</sequence>
<dbReference type="EMBL" id="JAINUF010000009">
    <property type="protein sequence ID" value="KAJ8350573.1"/>
    <property type="molecule type" value="Genomic_DNA"/>
</dbReference>
<feature type="region of interest" description="Disordered" evidence="1">
    <location>
        <begin position="20"/>
        <end position="56"/>
    </location>
</feature>
<name>A0A9Q1IS64_SYNKA</name>
<comment type="caution">
    <text evidence="2">The sequence shown here is derived from an EMBL/GenBank/DDBJ whole genome shotgun (WGS) entry which is preliminary data.</text>
</comment>
<accession>A0A9Q1IS64</accession>
<reference evidence="2" key="1">
    <citation type="journal article" date="2023" name="Science">
        <title>Genome structures resolve the early diversification of teleost fishes.</title>
        <authorList>
            <person name="Parey E."/>
            <person name="Louis A."/>
            <person name="Montfort J."/>
            <person name="Bouchez O."/>
            <person name="Roques C."/>
            <person name="Iampietro C."/>
            <person name="Lluch J."/>
            <person name="Castinel A."/>
            <person name="Donnadieu C."/>
            <person name="Desvignes T."/>
            <person name="Floi Bucao C."/>
            <person name="Jouanno E."/>
            <person name="Wen M."/>
            <person name="Mejri S."/>
            <person name="Dirks R."/>
            <person name="Jansen H."/>
            <person name="Henkel C."/>
            <person name="Chen W.J."/>
            <person name="Zahm M."/>
            <person name="Cabau C."/>
            <person name="Klopp C."/>
            <person name="Thompson A.W."/>
            <person name="Robinson-Rechavi M."/>
            <person name="Braasch I."/>
            <person name="Lecointre G."/>
            <person name="Bobe J."/>
            <person name="Postlethwait J.H."/>
            <person name="Berthelot C."/>
            <person name="Roest Crollius H."/>
            <person name="Guiguen Y."/>
        </authorList>
    </citation>
    <scope>NUCLEOTIDE SEQUENCE</scope>
    <source>
        <strain evidence="2">WJC10195</strain>
    </source>
</reference>
<keyword evidence="3" id="KW-1185">Reference proteome</keyword>
<evidence type="ECO:0000313" key="3">
    <source>
        <dbReference type="Proteomes" id="UP001152622"/>
    </source>
</evidence>